<dbReference type="AlphaFoldDB" id="A0A835HKV0"/>
<dbReference type="InterPro" id="IPR002885">
    <property type="entry name" value="PPR_rpt"/>
</dbReference>
<keyword evidence="5" id="KW-1185">Reference proteome</keyword>
<reference evidence="4 5" key="1">
    <citation type="submission" date="2020-10" db="EMBL/GenBank/DDBJ databases">
        <title>The Coptis chinensis genome and diversification of protoberbering-type alkaloids.</title>
        <authorList>
            <person name="Wang B."/>
            <person name="Shu S."/>
            <person name="Song C."/>
            <person name="Liu Y."/>
        </authorList>
    </citation>
    <scope>NUCLEOTIDE SEQUENCE [LARGE SCALE GENOMIC DNA]</scope>
    <source>
        <strain evidence="4">HL-2020</strain>
        <tissue evidence="4">Leaf</tissue>
    </source>
</reference>
<name>A0A835HKV0_9MAGN</name>
<evidence type="ECO:0000256" key="2">
    <source>
        <dbReference type="PROSITE-ProRule" id="PRU00708"/>
    </source>
</evidence>
<organism evidence="4 5">
    <name type="scientific">Coptis chinensis</name>
    <dbReference type="NCBI Taxonomy" id="261450"/>
    <lineage>
        <taxon>Eukaryota</taxon>
        <taxon>Viridiplantae</taxon>
        <taxon>Streptophyta</taxon>
        <taxon>Embryophyta</taxon>
        <taxon>Tracheophyta</taxon>
        <taxon>Spermatophyta</taxon>
        <taxon>Magnoliopsida</taxon>
        <taxon>Ranunculales</taxon>
        <taxon>Ranunculaceae</taxon>
        <taxon>Coptidoideae</taxon>
        <taxon>Coptis</taxon>
    </lineage>
</organism>
<keyword evidence="1" id="KW-0677">Repeat</keyword>
<feature type="repeat" description="PPR" evidence="2">
    <location>
        <begin position="9"/>
        <end position="39"/>
    </location>
</feature>
<dbReference type="InterPro" id="IPR052308">
    <property type="entry name" value="PPR_domain-containing"/>
</dbReference>
<dbReference type="Pfam" id="PF12854">
    <property type="entry name" value="PPR_1"/>
    <property type="match status" value="1"/>
</dbReference>
<proteinExistence type="predicted"/>
<dbReference type="InterPro" id="IPR011990">
    <property type="entry name" value="TPR-like_helical_dom_sf"/>
</dbReference>
<dbReference type="Proteomes" id="UP000631114">
    <property type="component" value="Unassembled WGS sequence"/>
</dbReference>
<evidence type="ECO:0008006" key="6">
    <source>
        <dbReference type="Google" id="ProtNLM"/>
    </source>
</evidence>
<evidence type="ECO:0000313" key="5">
    <source>
        <dbReference type="Proteomes" id="UP000631114"/>
    </source>
</evidence>
<evidence type="ECO:0000256" key="1">
    <source>
        <dbReference type="ARBA" id="ARBA00022737"/>
    </source>
</evidence>
<dbReference type="OrthoDB" id="185373at2759"/>
<keyword evidence="3" id="KW-0175">Coiled coil</keyword>
<dbReference type="Pfam" id="PF01535">
    <property type="entry name" value="PPR"/>
    <property type="match status" value="1"/>
</dbReference>
<dbReference type="PANTHER" id="PTHR47937">
    <property type="entry name" value="PLASTID TRANSCRIPTIONALLY ACTIVE CHROMOSOME 2-LIKE PROTEIN"/>
    <property type="match status" value="1"/>
</dbReference>
<comment type="caution">
    <text evidence="4">The sequence shown here is derived from an EMBL/GenBank/DDBJ whole genome shotgun (WGS) entry which is preliminary data.</text>
</comment>
<dbReference type="PROSITE" id="PS51375">
    <property type="entry name" value="PPR"/>
    <property type="match status" value="1"/>
</dbReference>
<dbReference type="NCBIfam" id="TIGR00756">
    <property type="entry name" value="PPR"/>
    <property type="match status" value="1"/>
</dbReference>
<gene>
    <name evidence="4" type="ORF">IFM89_019081</name>
</gene>
<dbReference type="Gene3D" id="1.25.40.10">
    <property type="entry name" value="Tetratricopeptide repeat domain"/>
    <property type="match status" value="1"/>
</dbReference>
<sequence>MVESGLKPNLATYNKVVDGLIKTGKIDEANGFFSQMIVKLRLDAANYEVMLRALCEAAKLYEVLKLVSEMLKDEKVGLNSEMDEFVRDALRKEGREGGLLKLLEDKEREEREKAVALAKKAAEEAEAEAAKAAKASALAAGETYLLFGDTKPSNGTVPPLSLVW</sequence>
<accession>A0A835HKV0</accession>
<dbReference type="EMBL" id="JADFTS010000006">
    <property type="protein sequence ID" value="KAF9601349.1"/>
    <property type="molecule type" value="Genomic_DNA"/>
</dbReference>
<evidence type="ECO:0000313" key="4">
    <source>
        <dbReference type="EMBL" id="KAF9601349.1"/>
    </source>
</evidence>
<feature type="coiled-coil region" evidence="3">
    <location>
        <begin position="99"/>
        <end position="135"/>
    </location>
</feature>
<protein>
    <recommendedName>
        <fullName evidence="6">Pentatricopeptide repeat-containing protein</fullName>
    </recommendedName>
</protein>
<evidence type="ECO:0000256" key="3">
    <source>
        <dbReference type="SAM" id="Coils"/>
    </source>
</evidence>
<dbReference type="PANTHER" id="PTHR47937:SF5">
    <property type="entry name" value="PENTATRICOPEPTIDE REPEAT-CONTAINING PROTEIN"/>
    <property type="match status" value="1"/>
</dbReference>